<evidence type="ECO:0000256" key="6">
    <source>
        <dbReference type="ARBA" id="ARBA00023134"/>
    </source>
</evidence>
<evidence type="ECO:0000259" key="10">
    <source>
        <dbReference type="PROSITE" id="PS51722"/>
    </source>
</evidence>
<evidence type="ECO:0000256" key="5">
    <source>
        <dbReference type="ARBA" id="ARBA00022917"/>
    </source>
</evidence>
<feature type="binding site" evidence="7">
    <location>
        <begin position="466"/>
        <end position="469"/>
    </location>
    <ligand>
        <name>GTP</name>
        <dbReference type="ChEBI" id="CHEBI:37565"/>
    </ligand>
</feature>
<organism evidence="11 12">
    <name type="scientific">Desulfamplus magnetovallimortis</name>
    <dbReference type="NCBI Taxonomy" id="1246637"/>
    <lineage>
        <taxon>Bacteria</taxon>
        <taxon>Pseudomonadati</taxon>
        <taxon>Thermodesulfobacteriota</taxon>
        <taxon>Desulfobacteria</taxon>
        <taxon>Desulfobacterales</taxon>
        <taxon>Desulfobacteraceae</taxon>
        <taxon>Desulfamplus</taxon>
    </lineage>
</organism>
<dbReference type="InterPro" id="IPR036925">
    <property type="entry name" value="TIF_IF2_dom3_sf"/>
</dbReference>
<dbReference type="PROSITE" id="PS51722">
    <property type="entry name" value="G_TR_2"/>
    <property type="match status" value="1"/>
</dbReference>
<dbReference type="FunFam" id="3.40.50.300:FF:000019">
    <property type="entry name" value="Translation initiation factor IF-2"/>
    <property type="match status" value="1"/>
</dbReference>
<evidence type="ECO:0000313" key="11">
    <source>
        <dbReference type="EMBL" id="SLM28849.1"/>
    </source>
</evidence>
<dbReference type="FunFam" id="3.40.50.10050:FF:000001">
    <property type="entry name" value="Translation initiation factor IF-2"/>
    <property type="match status" value="1"/>
</dbReference>
<feature type="compositionally biased region" description="Basic and acidic residues" evidence="9">
    <location>
        <begin position="138"/>
        <end position="147"/>
    </location>
</feature>
<dbReference type="STRING" id="1246637.MTBBW1_1610011"/>
<accession>A0A1W1H8R8</accession>
<feature type="compositionally biased region" description="Basic residues" evidence="9">
    <location>
        <begin position="246"/>
        <end position="262"/>
    </location>
</feature>
<dbReference type="NCBIfam" id="TIGR00231">
    <property type="entry name" value="small_GTP"/>
    <property type="match status" value="1"/>
</dbReference>
<name>A0A1W1H8R8_9BACT</name>
<dbReference type="Proteomes" id="UP000191931">
    <property type="component" value="Unassembled WGS sequence"/>
</dbReference>
<dbReference type="InterPro" id="IPR027417">
    <property type="entry name" value="P-loop_NTPase"/>
</dbReference>
<comment type="similarity">
    <text evidence="1 7 8">Belongs to the TRAFAC class translation factor GTPase superfamily. Classic translation factor GTPase family. IF-2 subfamily.</text>
</comment>
<dbReference type="PANTHER" id="PTHR43381">
    <property type="entry name" value="TRANSLATION INITIATION FACTOR IF-2-RELATED"/>
    <property type="match status" value="1"/>
</dbReference>
<evidence type="ECO:0000256" key="7">
    <source>
        <dbReference type="HAMAP-Rule" id="MF_00100"/>
    </source>
</evidence>
<keyword evidence="3 7" id="KW-0396">Initiation factor</keyword>
<dbReference type="Gene3D" id="2.40.30.10">
    <property type="entry name" value="Translation factors"/>
    <property type="match status" value="2"/>
</dbReference>
<dbReference type="CDD" id="cd03702">
    <property type="entry name" value="IF2_mtIF2_II"/>
    <property type="match status" value="1"/>
</dbReference>
<dbReference type="NCBIfam" id="TIGR00487">
    <property type="entry name" value="IF-2"/>
    <property type="match status" value="1"/>
</dbReference>
<feature type="compositionally biased region" description="Basic and acidic residues" evidence="9">
    <location>
        <begin position="99"/>
        <end position="108"/>
    </location>
</feature>
<dbReference type="SUPFAM" id="SSF50447">
    <property type="entry name" value="Translation proteins"/>
    <property type="match status" value="2"/>
</dbReference>
<comment type="subcellular location">
    <subcellularLocation>
        <location evidence="7">Cytoplasm</location>
    </subcellularLocation>
</comment>
<dbReference type="InterPro" id="IPR006847">
    <property type="entry name" value="IF2_N"/>
</dbReference>
<keyword evidence="5 7" id="KW-0648">Protein biosynthesis</keyword>
<feature type="region of interest" description="Disordered" evidence="9">
    <location>
        <begin position="1"/>
        <end position="266"/>
    </location>
</feature>
<dbReference type="Gene3D" id="3.40.50.300">
    <property type="entry name" value="P-loop containing nucleotide triphosphate hydrolases"/>
    <property type="match status" value="1"/>
</dbReference>
<reference evidence="11 12" key="1">
    <citation type="submission" date="2017-03" db="EMBL/GenBank/DDBJ databases">
        <authorList>
            <person name="Afonso C.L."/>
            <person name="Miller P.J."/>
            <person name="Scott M.A."/>
            <person name="Spackman E."/>
            <person name="Goraichik I."/>
            <person name="Dimitrov K.M."/>
            <person name="Suarez D.L."/>
            <person name="Swayne D.E."/>
        </authorList>
    </citation>
    <scope>NUCLEOTIDE SEQUENCE [LARGE SCALE GENOMIC DNA]</scope>
    <source>
        <strain evidence="11">PRJEB14757</strain>
    </source>
</reference>
<dbReference type="RefSeq" id="WP_186441432.1">
    <property type="nucleotide sequence ID" value="NZ_LT828550.1"/>
</dbReference>
<dbReference type="Pfam" id="PF04760">
    <property type="entry name" value="IF2_N"/>
    <property type="match status" value="1"/>
</dbReference>
<comment type="function">
    <text evidence="7 8">One of the essential components for the initiation of protein synthesis. Protects formylmethionyl-tRNA from spontaneous hydrolysis and promotes its binding to the 30S ribosomal subunits. Also involved in the hydrolysis of GTP during the formation of the 70S ribosomal complex.</text>
</comment>
<dbReference type="HAMAP" id="MF_00100_B">
    <property type="entry name" value="IF_2_B"/>
    <property type="match status" value="1"/>
</dbReference>
<dbReference type="FunFam" id="2.40.30.10:FF:000008">
    <property type="entry name" value="Translation initiation factor IF-2"/>
    <property type="match status" value="1"/>
</dbReference>
<dbReference type="CDD" id="cd01887">
    <property type="entry name" value="IF2_eIF5B"/>
    <property type="match status" value="1"/>
</dbReference>
<dbReference type="PANTHER" id="PTHR43381:SF5">
    <property type="entry name" value="TR-TYPE G DOMAIN-CONTAINING PROTEIN"/>
    <property type="match status" value="1"/>
</dbReference>
<dbReference type="SUPFAM" id="SSF52156">
    <property type="entry name" value="Initiation factor IF2/eIF5b, domain 3"/>
    <property type="match status" value="1"/>
</dbReference>
<dbReference type="InterPro" id="IPR005225">
    <property type="entry name" value="Small_GTP-bd"/>
</dbReference>
<dbReference type="InterPro" id="IPR053905">
    <property type="entry name" value="EF-G-like_DII"/>
</dbReference>
<dbReference type="InterPro" id="IPR023115">
    <property type="entry name" value="TIF_IF2_dom3"/>
</dbReference>
<keyword evidence="6 7" id="KW-0342">GTP-binding</keyword>
<dbReference type="InterPro" id="IPR000795">
    <property type="entry name" value="T_Tr_GTP-bd_dom"/>
</dbReference>
<comment type="caution">
    <text evidence="7">Lacks conserved residue(s) required for the propagation of feature annotation.</text>
</comment>
<feature type="compositionally biased region" description="Basic residues" evidence="9">
    <location>
        <begin position="109"/>
        <end position="118"/>
    </location>
</feature>
<feature type="compositionally biased region" description="Basic and acidic residues" evidence="9">
    <location>
        <begin position="233"/>
        <end position="242"/>
    </location>
</feature>
<feature type="compositionally biased region" description="Basic and acidic residues" evidence="9">
    <location>
        <begin position="8"/>
        <end position="75"/>
    </location>
</feature>
<dbReference type="EMBL" id="FWEV01000070">
    <property type="protein sequence ID" value="SLM28849.1"/>
    <property type="molecule type" value="Genomic_DNA"/>
</dbReference>
<dbReference type="GO" id="GO:0005829">
    <property type="term" value="C:cytosol"/>
    <property type="evidence" value="ECO:0007669"/>
    <property type="project" value="TreeGrafter"/>
</dbReference>
<dbReference type="PROSITE" id="PS01176">
    <property type="entry name" value="IF2"/>
    <property type="match status" value="1"/>
</dbReference>
<proteinExistence type="inferred from homology"/>
<feature type="binding site" evidence="7">
    <location>
        <begin position="365"/>
        <end position="372"/>
    </location>
    <ligand>
        <name>GTP</name>
        <dbReference type="ChEBI" id="CHEBI:37565"/>
    </ligand>
</feature>
<keyword evidence="12" id="KW-1185">Reference proteome</keyword>
<dbReference type="CDD" id="cd03692">
    <property type="entry name" value="mtIF2_IVc"/>
    <property type="match status" value="1"/>
</dbReference>
<dbReference type="Pfam" id="PF00009">
    <property type="entry name" value="GTP_EFTU"/>
    <property type="match status" value="1"/>
</dbReference>
<feature type="domain" description="Tr-type G" evidence="10">
    <location>
        <begin position="356"/>
        <end position="526"/>
    </location>
</feature>
<dbReference type="InterPro" id="IPR015760">
    <property type="entry name" value="TIF_IF2"/>
</dbReference>
<evidence type="ECO:0000256" key="8">
    <source>
        <dbReference type="RuleBase" id="RU000644"/>
    </source>
</evidence>
<evidence type="ECO:0000256" key="2">
    <source>
        <dbReference type="ARBA" id="ARBA00020675"/>
    </source>
</evidence>
<dbReference type="AlphaFoldDB" id="A0A1W1H8R8"/>
<dbReference type="Pfam" id="PF11987">
    <property type="entry name" value="IF-2"/>
    <property type="match status" value="1"/>
</dbReference>
<feature type="compositionally biased region" description="Basic residues" evidence="9">
    <location>
        <begin position="200"/>
        <end position="211"/>
    </location>
</feature>
<dbReference type="Gene3D" id="3.40.50.10050">
    <property type="entry name" value="Translation initiation factor IF- 2, domain 3"/>
    <property type="match status" value="1"/>
</dbReference>
<protein>
    <recommendedName>
        <fullName evidence="2 7">Translation initiation factor IF-2</fullName>
    </recommendedName>
</protein>
<evidence type="ECO:0000256" key="4">
    <source>
        <dbReference type="ARBA" id="ARBA00022741"/>
    </source>
</evidence>
<sequence length="862" mass="93456">MAEDASCEADKTASENKTADDLSDSEAREKAKSQGEKPVESGNKKETDKPGDLEMPDHSDGSMERSDSVDMDKKTQQASLTSQSSGNENAESVQSGDSDTGKDTAAGDKKRKRKKKLKKNEPAKIIKLAVPIPARQSKKSDHQDRVPEAASAAAGKRSLPDNDTDNNIPVTKVYANKIPASGVEPFLPGGELPDNDDLKSKRKKGKGKKKKRGEDAEVINDDLLKGSPRKRKSVVEGKDLYDKAFSGKKGRKKDGKGKRSKAQKTQITVPKAIKRRIKIDETIELSELAKRMSIKANEMIVKLMGLGVMATVNQTIDFDTAALVAAEFDYEVERAAAVEDVLMHIHEEEDPEKLVGRSPVVTIMGHVDHGKTSLLDVIRKSRITTGEAGGITQHIGAYSVETPNGGVITFLDTPGHEAFTSMRSRGAQVTDIVVLVVAADDGVMPQTIEAINHSKAANVPVVVAVNKMDKPDADPDRVMRELAEHGLLSEDWGGDVIFSKVSAKTQMNIDHLLEMILLQAEVLELKANPDRLAIGHVVEARLDAGRGPVATVLVEQGTLKVGQPVVCGLHSGKIRVMIGDLGQGIESAGPSTPVEIVGLSGVPDAGDEFVALASEKDAKQISESRMHKERAKELAKKSRANLEKLFANMGASEVKELKLLIKADVHGSLEALNESLMKLAQEEVDIKIVHSGIGAINESDVSLAAVSDAIIIGFNVRPTAKVREIAREENVDMRFYDIIYNIINDIKAALTGLMPSTFHENIIGQAEVRDIFVIPGKGTIAGCFVQDGKVARGEKIRLLRDGVIKCDSYLSSLRRFKDDAKEVTQGYECGIGIDKYNDIKVGDIIECYEIEERKASLDSLKE</sequence>
<evidence type="ECO:0000256" key="1">
    <source>
        <dbReference type="ARBA" id="ARBA00007733"/>
    </source>
</evidence>
<feature type="binding site" evidence="7">
    <location>
        <begin position="412"/>
        <end position="416"/>
    </location>
    <ligand>
        <name>GTP</name>
        <dbReference type="ChEBI" id="CHEBI:37565"/>
    </ligand>
</feature>
<evidence type="ECO:0000256" key="9">
    <source>
        <dbReference type="SAM" id="MobiDB-lite"/>
    </source>
</evidence>
<dbReference type="InterPro" id="IPR044145">
    <property type="entry name" value="IF2_II"/>
</dbReference>
<evidence type="ECO:0000313" key="12">
    <source>
        <dbReference type="Proteomes" id="UP000191931"/>
    </source>
</evidence>
<dbReference type="FunFam" id="2.40.30.10:FF:000007">
    <property type="entry name" value="Translation initiation factor IF-2"/>
    <property type="match status" value="1"/>
</dbReference>
<feature type="compositionally biased region" description="Polar residues" evidence="9">
    <location>
        <begin position="76"/>
        <end position="98"/>
    </location>
</feature>
<dbReference type="InterPro" id="IPR009000">
    <property type="entry name" value="Transl_B-barrel_sf"/>
</dbReference>
<keyword evidence="4 7" id="KW-0547">Nucleotide-binding</keyword>
<dbReference type="SUPFAM" id="SSF52540">
    <property type="entry name" value="P-loop containing nucleoside triphosphate hydrolases"/>
    <property type="match status" value="1"/>
</dbReference>
<gene>
    <name evidence="7 11" type="primary">infB</name>
    <name evidence="11" type="ORF">MTBBW1_1610011</name>
</gene>
<dbReference type="Pfam" id="PF22042">
    <property type="entry name" value="EF-G_D2"/>
    <property type="match status" value="1"/>
</dbReference>
<dbReference type="GO" id="GO:0005525">
    <property type="term" value="F:GTP binding"/>
    <property type="evidence" value="ECO:0007669"/>
    <property type="project" value="UniProtKB-KW"/>
</dbReference>
<dbReference type="InterPro" id="IPR000178">
    <property type="entry name" value="TF_IF2_bacterial-like"/>
</dbReference>
<evidence type="ECO:0000256" key="3">
    <source>
        <dbReference type="ARBA" id="ARBA00022540"/>
    </source>
</evidence>
<dbReference type="GO" id="GO:0003743">
    <property type="term" value="F:translation initiation factor activity"/>
    <property type="evidence" value="ECO:0007669"/>
    <property type="project" value="UniProtKB-UniRule"/>
</dbReference>
<dbReference type="GO" id="GO:0003924">
    <property type="term" value="F:GTPase activity"/>
    <property type="evidence" value="ECO:0007669"/>
    <property type="project" value="UniProtKB-UniRule"/>
</dbReference>
<keyword evidence="7" id="KW-0963">Cytoplasm</keyword>